<dbReference type="GO" id="GO:0016887">
    <property type="term" value="F:ATP hydrolysis activity"/>
    <property type="evidence" value="ECO:0007669"/>
    <property type="project" value="InterPro"/>
</dbReference>
<organism evidence="5 6">
    <name type="scientific">Rotaria sordida</name>
    <dbReference type="NCBI Taxonomy" id="392033"/>
    <lineage>
        <taxon>Eukaryota</taxon>
        <taxon>Metazoa</taxon>
        <taxon>Spiralia</taxon>
        <taxon>Gnathifera</taxon>
        <taxon>Rotifera</taxon>
        <taxon>Eurotatoria</taxon>
        <taxon>Bdelloidea</taxon>
        <taxon>Philodinida</taxon>
        <taxon>Philodinidae</taxon>
        <taxon>Rotaria</taxon>
    </lineage>
</organism>
<feature type="domain" description="AAA+ ATPase" evidence="4">
    <location>
        <begin position="413"/>
        <end position="548"/>
    </location>
</feature>
<evidence type="ECO:0000256" key="2">
    <source>
        <dbReference type="ARBA" id="ARBA00022741"/>
    </source>
</evidence>
<dbReference type="GO" id="GO:0005737">
    <property type="term" value="C:cytoplasm"/>
    <property type="evidence" value="ECO:0007669"/>
    <property type="project" value="TreeGrafter"/>
</dbReference>
<dbReference type="AlphaFoldDB" id="A0A815G376"/>
<keyword evidence="3" id="KW-0067">ATP-binding</keyword>
<dbReference type="InterPro" id="IPR058680">
    <property type="entry name" value="NBD_SMAX1-like"/>
</dbReference>
<dbReference type="CDD" id="cd00009">
    <property type="entry name" value="AAA"/>
    <property type="match status" value="1"/>
</dbReference>
<dbReference type="Pfam" id="PF07724">
    <property type="entry name" value="AAA_2"/>
    <property type="match status" value="1"/>
</dbReference>
<dbReference type="InterPro" id="IPR027417">
    <property type="entry name" value="P-loop_NTPase"/>
</dbReference>
<dbReference type="InterPro" id="IPR001270">
    <property type="entry name" value="ClpA/B"/>
</dbReference>
<dbReference type="PANTHER" id="PTHR11638">
    <property type="entry name" value="ATP-DEPENDENT CLP PROTEASE"/>
    <property type="match status" value="1"/>
</dbReference>
<evidence type="ECO:0000259" key="4">
    <source>
        <dbReference type="SMART" id="SM00382"/>
    </source>
</evidence>
<proteinExistence type="predicted"/>
<name>A0A815G376_9BILA</name>
<dbReference type="InterPro" id="IPR028994">
    <property type="entry name" value="Integrin_alpha_N"/>
</dbReference>
<dbReference type="InterPro" id="IPR013517">
    <property type="entry name" value="FG-GAP"/>
</dbReference>
<protein>
    <recommendedName>
        <fullName evidence="4">AAA+ ATPase domain-containing protein</fullName>
    </recommendedName>
</protein>
<dbReference type="InterPro" id="IPR050130">
    <property type="entry name" value="ClpA_ClpB"/>
</dbReference>
<dbReference type="Gene3D" id="2.130.10.130">
    <property type="entry name" value="Integrin alpha, N-terminal"/>
    <property type="match status" value="1"/>
</dbReference>
<dbReference type="SUPFAM" id="SSF69318">
    <property type="entry name" value="Integrin alpha N-terminal domain"/>
    <property type="match status" value="1"/>
</dbReference>
<gene>
    <name evidence="5" type="ORF">SEV965_LOCUS27942</name>
</gene>
<dbReference type="Pfam" id="PF23569">
    <property type="entry name" value="NBD_SMAX1"/>
    <property type="match status" value="1"/>
</dbReference>
<dbReference type="PRINTS" id="PR00300">
    <property type="entry name" value="CLPPROTEASEA"/>
</dbReference>
<evidence type="ECO:0000313" key="5">
    <source>
        <dbReference type="EMBL" id="CAF1333258.1"/>
    </source>
</evidence>
<dbReference type="GO" id="GO:0005524">
    <property type="term" value="F:ATP binding"/>
    <property type="evidence" value="ECO:0007669"/>
    <property type="project" value="UniProtKB-KW"/>
</dbReference>
<dbReference type="GO" id="GO:0034605">
    <property type="term" value="P:cellular response to heat"/>
    <property type="evidence" value="ECO:0007669"/>
    <property type="project" value="TreeGrafter"/>
</dbReference>
<accession>A0A815G376</accession>
<evidence type="ECO:0000256" key="1">
    <source>
        <dbReference type="ARBA" id="ARBA00022729"/>
    </source>
</evidence>
<dbReference type="SUPFAM" id="SSF52540">
    <property type="entry name" value="P-loop containing nucleoside triphosphate hydrolases"/>
    <property type="match status" value="2"/>
</dbReference>
<evidence type="ECO:0000256" key="3">
    <source>
        <dbReference type="ARBA" id="ARBA00022840"/>
    </source>
</evidence>
<dbReference type="EMBL" id="CAJNOU010002584">
    <property type="protein sequence ID" value="CAF1333258.1"/>
    <property type="molecule type" value="Genomic_DNA"/>
</dbReference>
<dbReference type="Pfam" id="PF13517">
    <property type="entry name" value="FG-GAP_3"/>
    <property type="match status" value="1"/>
</dbReference>
<comment type="caution">
    <text evidence="5">The sequence shown here is derived from an EMBL/GenBank/DDBJ whole genome shotgun (WGS) entry which is preliminary data.</text>
</comment>
<reference evidence="5" key="1">
    <citation type="submission" date="2021-02" db="EMBL/GenBank/DDBJ databases">
        <authorList>
            <person name="Nowell W R."/>
        </authorList>
    </citation>
    <scope>NUCLEOTIDE SEQUENCE</scope>
</reference>
<feature type="domain" description="AAA+ ATPase" evidence="4">
    <location>
        <begin position="224"/>
        <end position="367"/>
    </location>
</feature>
<sequence>MAYASGGGSSLKFIIVGDLNNDTNLDIVLANYGTSNLGVLFGYGNGNFENQMILSNGLTPHPTSITIGDFNGDSVVDIAVADDDGMHLDMLLGNGNRLFESRTSEGIRFDSHLLALASGDFNNDKRSDIAIIYDGMDNNGFAVAGGNEEGNEISQLSIPWGLYVDDGQTIYVADQLNYRIVEWKWDATNGQVVAVADAEVEKLNPVMSRDDEIQQCIEILTRQTKNNPILIGKSNVEKKAIVKGLAKFIFDQNIPDTLPKHLIELDMKLLDVDTSHRDAFDERLKSILKDIDNLNSNIILFIDQIHLVLDVEKTEDTINASDILRSLLARGQLHCIGATSLEKYQQFIEKHPENERYFQEFFVKESLIDNYFPILSDLQDCDESYFSVNQWTDILKKESSQTEDDRLLKLTENLRKKSPTGVGKTELAKTLAFELFNSTRSMISINMIKCVDIQSVKELIGVPSDDASCQRNISLIEFVRQQSYSIILFDQIEKAYSKPWSFLLNIINNGYLNDENGEIVDFKNTIVIFTSNISVQIISERIQNSSSATNNTDEKLS</sequence>
<dbReference type="InterPro" id="IPR003593">
    <property type="entry name" value="AAA+_ATPase"/>
</dbReference>
<dbReference type="Gene3D" id="3.40.50.300">
    <property type="entry name" value="P-loop containing nucleotide triphosphate hydrolases"/>
    <property type="match status" value="2"/>
</dbReference>
<dbReference type="PANTHER" id="PTHR11638:SF18">
    <property type="entry name" value="HEAT SHOCK PROTEIN 104"/>
    <property type="match status" value="1"/>
</dbReference>
<keyword evidence="2" id="KW-0547">Nucleotide-binding</keyword>
<evidence type="ECO:0000313" key="6">
    <source>
        <dbReference type="Proteomes" id="UP000663889"/>
    </source>
</evidence>
<dbReference type="SMART" id="SM00382">
    <property type="entry name" value="AAA"/>
    <property type="match status" value="2"/>
</dbReference>
<keyword evidence="1" id="KW-0732">Signal</keyword>
<dbReference type="Proteomes" id="UP000663889">
    <property type="component" value="Unassembled WGS sequence"/>
</dbReference>
<dbReference type="InterPro" id="IPR003959">
    <property type="entry name" value="ATPase_AAA_core"/>
</dbReference>